<evidence type="ECO:0000313" key="2">
    <source>
        <dbReference type="Proteomes" id="UP001596020"/>
    </source>
</evidence>
<organism evidence="1 2">
    <name type="scientific">Falsiporphyromonas endometrii</name>
    <dbReference type="NCBI Taxonomy" id="1387297"/>
    <lineage>
        <taxon>Bacteria</taxon>
        <taxon>Pseudomonadati</taxon>
        <taxon>Bacteroidota</taxon>
        <taxon>Bacteroidia</taxon>
        <taxon>Bacteroidales</taxon>
        <taxon>Porphyromonadaceae</taxon>
        <taxon>Falsiporphyromonas</taxon>
    </lineage>
</organism>
<name>A0ABV9K954_9PORP</name>
<gene>
    <name evidence="1" type="ORF">ACFO3G_08210</name>
</gene>
<comment type="caution">
    <text evidence="1">The sequence shown here is derived from an EMBL/GenBank/DDBJ whole genome shotgun (WGS) entry which is preliminary data.</text>
</comment>
<reference evidence="2" key="1">
    <citation type="journal article" date="2019" name="Int. J. Syst. Evol. Microbiol.">
        <title>The Global Catalogue of Microorganisms (GCM) 10K type strain sequencing project: providing services to taxonomists for standard genome sequencing and annotation.</title>
        <authorList>
            <consortium name="The Broad Institute Genomics Platform"/>
            <consortium name="The Broad Institute Genome Sequencing Center for Infectious Disease"/>
            <person name="Wu L."/>
            <person name="Ma J."/>
        </authorList>
    </citation>
    <scope>NUCLEOTIDE SEQUENCE [LARGE SCALE GENOMIC DNA]</scope>
    <source>
        <strain evidence="2">CGMCC 4.7357</strain>
    </source>
</reference>
<keyword evidence="2" id="KW-1185">Reference proteome</keyword>
<sequence>MTTVKDLAPKILGVSFEEFSNSIEKQYQDFASNTNRKCKKSIVMSRSYKTRVKQSRKSNPHYRWHGYESDYEYLSDAKYVTSYKLAFNPVRHSVYCRDASKCKLLFKSKKKADAYIRFNYEAIKEENGYAPIRSYYCECCGGWHVTSLPLGTIGDENNYSLEDENQCLESILLEKIKSLVNDQLYKCYCSIRDFDFEKAKAIIDYLWGIVEDYDESDPIIAKLRKRLNGITIFYERISGYSLKYSA</sequence>
<dbReference type="EMBL" id="JBHSGO010000207">
    <property type="protein sequence ID" value="MFC4666574.1"/>
    <property type="molecule type" value="Genomic_DNA"/>
</dbReference>
<dbReference type="RefSeq" id="WP_380079773.1">
    <property type="nucleotide sequence ID" value="NZ_JBHSGO010000207.1"/>
</dbReference>
<evidence type="ECO:0000313" key="1">
    <source>
        <dbReference type="EMBL" id="MFC4666574.1"/>
    </source>
</evidence>
<dbReference type="Proteomes" id="UP001596020">
    <property type="component" value="Unassembled WGS sequence"/>
</dbReference>
<proteinExistence type="predicted"/>
<accession>A0ABV9K954</accession>
<protein>
    <submittedName>
        <fullName evidence="1">Uncharacterized protein</fullName>
    </submittedName>
</protein>